<dbReference type="AlphaFoldDB" id="A0A8J3F4L6"/>
<evidence type="ECO:0000256" key="2">
    <source>
        <dbReference type="PROSITE-ProRule" id="PRU00169"/>
    </source>
</evidence>
<comment type="caution">
    <text evidence="4">The sequence shown here is derived from an EMBL/GenBank/DDBJ whole genome shotgun (WGS) entry which is preliminary data.</text>
</comment>
<feature type="modified residue" description="4-aspartylphosphate" evidence="2">
    <location>
        <position position="52"/>
    </location>
</feature>
<sequence length="118" mass="13205">MKLILIVDDEIDITETFSLLFEVYGYAVITASDGSAALALLQDRVPDLIISDCMMPVMDGVSFRKHVQNDARLADVPFVLMSAAPDRHDLSSITVDRFLKKPFQFDELMQTVQSLLPN</sequence>
<keyword evidence="5" id="KW-1185">Reference proteome</keyword>
<dbReference type="SUPFAM" id="SSF52172">
    <property type="entry name" value="CheY-like"/>
    <property type="match status" value="1"/>
</dbReference>
<evidence type="ECO:0000313" key="4">
    <source>
        <dbReference type="EMBL" id="GGI21636.1"/>
    </source>
</evidence>
<dbReference type="Proteomes" id="UP000642180">
    <property type="component" value="Unassembled WGS sequence"/>
</dbReference>
<dbReference type="GO" id="GO:0000160">
    <property type="term" value="P:phosphorelay signal transduction system"/>
    <property type="evidence" value="ECO:0007669"/>
    <property type="project" value="InterPro"/>
</dbReference>
<accession>A0A8J3F4L6</accession>
<dbReference type="Gene3D" id="3.40.50.2300">
    <property type="match status" value="1"/>
</dbReference>
<organism evidence="4 5">
    <name type="scientific">Oxalicibacterium faecigallinarum</name>
    <dbReference type="NCBI Taxonomy" id="573741"/>
    <lineage>
        <taxon>Bacteria</taxon>
        <taxon>Pseudomonadati</taxon>
        <taxon>Pseudomonadota</taxon>
        <taxon>Betaproteobacteria</taxon>
        <taxon>Burkholderiales</taxon>
        <taxon>Oxalobacteraceae</taxon>
        <taxon>Oxalicibacterium</taxon>
    </lineage>
</organism>
<evidence type="ECO:0000256" key="1">
    <source>
        <dbReference type="ARBA" id="ARBA00022553"/>
    </source>
</evidence>
<dbReference type="PANTHER" id="PTHR44591:SF3">
    <property type="entry name" value="RESPONSE REGULATORY DOMAIN-CONTAINING PROTEIN"/>
    <property type="match status" value="1"/>
</dbReference>
<dbReference type="Pfam" id="PF00072">
    <property type="entry name" value="Response_reg"/>
    <property type="match status" value="1"/>
</dbReference>
<reference evidence="5" key="1">
    <citation type="journal article" date="2019" name="Int. J. Syst. Evol. Microbiol.">
        <title>The Global Catalogue of Microorganisms (GCM) 10K type strain sequencing project: providing services to taxonomists for standard genome sequencing and annotation.</title>
        <authorList>
            <consortium name="The Broad Institute Genomics Platform"/>
            <consortium name="The Broad Institute Genome Sequencing Center for Infectious Disease"/>
            <person name="Wu L."/>
            <person name="Ma J."/>
        </authorList>
    </citation>
    <scope>NUCLEOTIDE SEQUENCE [LARGE SCALE GENOMIC DNA]</scope>
    <source>
        <strain evidence="5">CCM 2767</strain>
    </source>
</reference>
<dbReference type="PANTHER" id="PTHR44591">
    <property type="entry name" value="STRESS RESPONSE REGULATOR PROTEIN 1"/>
    <property type="match status" value="1"/>
</dbReference>
<dbReference type="RefSeq" id="WP_188382216.1">
    <property type="nucleotide sequence ID" value="NZ_BMDI01000004.1"/>
</dbReference>
<feature type="domain" description="Response regulatory" evidence="3">
    <location>
        <begin position="3"/>
        <end position="116"/>
    </location>
</feature>
<dbReference type="InterPro" id="IPR011006">
    <property type="entry name" value="CheY-like_superfamily"/>
</dbReference>
<dbReference type="InterPro" id="IPR050595">
    <property type="entry name" value="Bact_response_regulator"/>
</dbReference>
<evidence type="ECO:0000313" key="5">
    <source>
        <dbReference type="Proteomes" id="UP000642180"/>
    </source>
</evidence>
<dbReference type="PROSITE" id="PS50110">
    <property type="entry name" value="RESPONSE_REGULATORY"/>
    <property type="match status" value="1"/>
</dbReference>
<gene>
    <name evidence="4" type="ORF">GCM10008066_30040</name>
</gene>
<dbReference type="EMBL" id="BMDI01000004">
    <property type="protein sequence ID" value="GGI21636.1"/>
    <property type="molecule type" value="Genomic_DNA"/>
</dbReference>
<proteinExistence type="predicted"/>
<evidence type="ECO:0000259" key="3">
    <source>
        <dbReference type="PROSITE" id="PS50110"/>
    </source>
</evidence>
<dbReference type="InterPro" id="IPR001789">
    <property type="entry name" value="Sig_transdc_resp-reg_receiver"/>
</dbReference>
<dbReference type="SMART" id="SM00448">
    <property type="entry name" value="REC"/>
    <property type="match status" value="1"/>
</dbReference>
<protein>
    <recommendedName>
        <fullName evidence="3">Response regulatory domain-containing protein</fullName>
    </recommendedName>
</protein>
<keyword evidence="1 2" id="KW-0597">Phosphoprotein</keyword>
<name>A0A8J3F4L6_9BURK</name>